<dbReference type="GO" id="GO:0042597">
    <property type="term" value="C:periplasmic space"/>
    <property type="evidence" value="ECO:0007669"/>
    <property type="project" value="UniProtKB-SubCell"/>
</dbReference>
<evidence type="ECO:0000256" key="3">
    <source>
        <dbReference type="ARBA" id="ARBA00022723"/>
    </source>
</evidence>
<keyword evidence="10" id="KW-1185">Reference proteome</keyword>
<dbReference type="RefSeq" id="WP_260594738.1">
    <property type="nucleotide sequence ID" value="NZ_CP104003.1"/>
</dbReference>
<evidence type="ECO:0000256" key="1">
    <source>
        <dbReference type="ARBA" id="ARBA00004418"/>
    </source>
</evidence>
<dbReference type="InterPro" id="IPR002386">
    <property type="entry name" value="Amicyanin/Pseudoazurin"/>
</dbReference>
<feature type="domain" description="Blue (type 1) copper" evidence="8">
    <location>
        <begin position="56"/>
        <end position="139"/>
    </location>
</feature>
<dbReference type="GO" id="GO:0005507">
    <property type="term" value="F:copper ion binding"/>
    <property type="evidence" value="ECO:0007669"/>
    <property type="project" value="InterPro"/>
</dbReference>
<feature type="binding site" evidence="7">
    <location>
        <position position="135"/>
    </location>
    <ligand>
        <name>Cu cation</name>
        <dbReference type="ChEBI" id="CHEBI:23378"/>
    </ligand>
</feature>
<evidence type="ECO:0000256" key="6">
    <source>
        <dbReference type="ARBA" id="ARBA00023008"/>
    </source>
</evidence>
<keyword evidence="2" id="KW-0813">Transport</keyword>
<dbReference type="InterPro" id="IPR028871">
    <property type="entry name" value="BlueCu_1_BS"/>
</dbReference>
<protein>
    <submittedName>
        <fullName evidence="9">Halocyanin domain-containing protein</fullName>
    </submittedName>
</protein>
<dbReference type="InterPro" id="IPR000923">
    <property type="entry name" value="BlueCu_1"/>
</dbReference>
<comment type="subcellular location">
    <subcellularLocation>
        <location evidence="1">Periplasm</location>
    </subcellularLocation>
</comment>
<gene>
    <name evidence="9" type="ORF">N0B31_04975</name>
</gene>
<evidence type="ECO:0000256" key="2">
    <source>
        <dbReference type="ARBA" id="ARBA00022448"/>
    </source>
</evidence>
<dbReference type="NCBIfam" id="TIGR03102">
    <property type="entry name" value="halo_cynanin"/>
    <property type="match status" value="1"/>
</dbReference>
<keyword evidence="5" id="KW-0249">Electron transport</keyword>
<dbReference type="EMBL" id="CP104003">
    <property type="protein sequence ID" value="UWM55638.1"/>
    <property type="molecule type" value="Genomic_DNA"/>
</dbReference>
<dbReference type="InterPro" id="IPR008972">
    <property type="entry name" value="Cupredoxin"/>
</dbReference>
<comment type="cofactor">
    <cofactor evidence="7">
        <name>Cu cation</name>
        <dbReference type="ChEBI" id="CHEBI:23378"/>
    </cofactor>
    <text evidence="7">Binds 1 copper ion per subunit.</text>
</comment>
<accession>A0A9E7UBV2</accession>
<feature type="binding site" evidence="7">
    <location>
        <position position="127"/>
    </location>
    <ligand>
        <name>Cu cation</name>
        <dbReference type="ChEBI" id="CHEBI:23378"/>
    </ligand>
</feature>
<organism evidence="9 10">
    <name type="scientific">Salinirubellus salinus</name>
    <dbReference type="NCBI Taxonomy" id="1364945"/>
    <lineage>
        <taxon>Archaea</taxon>
        <taxon>Methanobacteriati</taxon>
        <taxon>Methanobacteriota</taxon>
        <taxon>Stenosarchaea group</taxon>
        <taxon>Halobacteria</taxon>
        <taxon>Halobacteriales</taxon>
        <taxon>Natronomonadaceae</taxon>
        <taxon>Salinirubellus</taxon>
    </lineage>
</organism>
<keyword evidence="3 7" id="KW-0479">Metal-binding</keyword>
<dbReference type="Gene3D" id="2.60.40.420">
    <property type="entry name" value="Cupredoxins - blue copper proteins"/>
    <property type="match status" value="1"/>
</dbReference>
<reference evidence="9" key="1">
    <citation type="submission" date="2022-09" db="EMBL/GenBank/DDBJ databases">
        <title>Diverse halophilic archaea isolated from saline environments.</title>
        <authorList>
            <person name="Cui H.-L."/>
        </authorList>
    </citation>
    <scope>NUCLEOTIDE SEQUENCE</scope>
    <source>
        <strain evidence="9">ZS-35-S2</strain>
    </source>
</reference>
<dbReference type="SUPFAM" id="SSF49503">
    <property type="entry name" value="Cupredoxins"/>
    <property type="match status" value="1"/>
</dbReference>
<evidence type="ECO:0000256" key="4">
    <source>
        <dbReference type="ARBA" id="ARBA00022764"/>
    </source>
</evidence>
<dbReference type="AlphaFoldDB" id="A0A9E7UBV2"/>
<evidence type="ECO:0000313" key="10">
    <source>
        <dbReference type="Proteomes" id="UP001057580"/>
    </source>
</evidence>
<dbReference type="Proteomes" id="UP001057580">
    <property type="component" value="Chromosome"/>
</dbReference>
<keyword evidence="4" id="KW-0574">Periplasm</keyword>
<evidence type="ECO:0000259" key="8">
    <source>
        <dbReference type="Pfam" id="PF00127"/>
    </source>
</evidence>
<feature type="binding site" evidence="7">
    <location>
        <position position="92"/>
    </location>
    <ligand>
        <name>Cu cation</name>
        <dbReference type="ChEBI" id="CHEBI:23378"/>
    </ligand>
</feature>
<evidence type="ECO:0000256" key="5">
    <source>
        <dbReference type="ARBA" id="ARBA00022982"/>
    </source>
</evidence>
<dbReference type="CDD" id="cd04220">
    <property type="entry name" value="Halocyanin"/>
    <property type="match status" value="1"/>
</dbReference>
<evidence type="ECO:0000256" key="7">
    <source>
        <dbReference type="PIRSR" id="PIRSR602386-1"/>
    </source>
</evidence>
<sequence>MRRRTYLALAGTLPLTGCLGGGDGGGGESPDDPYGDWFDGVGNYEGETDLTGETAVSVSVGGEDGLAFEPPAIRVTVGTTVTWEWTGRGGLHNVVDEGGAFESELQQEAGTTFEYTFEEVGLYRYFCEPHRSLGMKGGVRAVPE</sequence>
<dbReference type="PRINTS" id="PR00155">
    <property type="entry name" value="AMICYANIN"/>
</dbReference>
<name>A0A9E7UBV2_9EURY</name>
<dbReference type="PROSITE" id="PS00196">
    <property type="entry name" value="COPPER_BLUE"/>
    <property type="match status" value="1"/>
</dbReference>
<dbReference type="Pfam" id="PF00127">
    <property type="entry name" value="Copper-bind"/>
    <property type="match status" value="1"/>
</dbReference>
<evidence type="ECO:0000313" key="9">
    <source>
        <dbReference type="EMBL" id="UWM55638.1"/>
    </source>
</evidence>
<dbReference type="GeneID" id="74941751"/>
<keyword evidence="6 7" id="KW-0186">Copper</keyword>
<dbReference type="KEGG" id="ssai:N0B31_04975"/>
<feature type="binding site" evidence="7">
    <location>
        <position position="130"/>
    </location>
    <ligand>
        <name>Cu cation</name>
        <dbReference type="ChEBI" id="CHEBI:23378"/>
    </ligand>
</feature>
<dbReference type="InterPro" id="IPR017533">
    <property type="entry name" value="Halocyanin"/>
</dbReference>
<dbReference type="GO" id="GO:0009055">
    <property type="term" value="F:electron transfer activity"/>
    <property type="evidence" value="ECO:0007669"/>
    <property type="project" value="InterPro"/>
</dbReference>
<proteinExistence type="predicted"/>